<evidence type="ECO:0000313" key="10">
    <source>
        <dbReference type="EMBL" id="KYC71293.1"/>
    </source>
</evidence>
<evidence type="ECO:0000256" key="4">
    <source>
        <dbReference type="ARBA" id="ARBA00022692"/>
    </source>
</evidence>
<feature type="transmembrane region" description="Helical" evidence="9">
    <location>
        <begin position="95"/>
        <end position="121"/>
    </location>
</feature>
<evidence type="ECO:0000256" key="7">
    <source>
        <dbReference type="ARBA" id="ARBA00023136"/>
    </source>
</evidence>
<dbReference type="GO" id="GO:0015293">
    <property type="term" value="F:symporter activity"/>
    <property type="evidence" value="ECO:0007669"/>
    <property type="project" value="UniProtKB-KW"/>
</dbReference>
<comment type="subcellular location">
    <subcellularLocation>
        <location evidence="1">Membrane</location>
        <topology evidence="1">Multi-pass membrane protein</topology>
    </subcellularLocation>
</comment>
<dbReference type="GO" id="GO:0008514">
    <property type="term" value="F:organic anion transmembrane transporter activity"/>
    <property type="evidence" value="ECO:0007669"/>
    <property type="project" value="UniProtKB-ARBA"/>
</dbReference>
<dbReference type="GO" id="GO:1905039">
    <property type="term" value="P:carboxylic acid transmembrane transport"/>
    <property type="evidence" value="ECO:0007669"/>
    <property type="project" value="UniProtKB-ARBA"/>
</dbReference>
<feature type="transmembrane region" description="Helical" evidence="9">
    <location>
        <begin position="142"/>
        <end position="160"/>
    </location>
</feature>
<name>A0A150KHG9_HEYCO</name>
<feature type="transmembrane region" description="Helical" evidence="9">
    <location>
        <begin position="64"/>
        <end position="83"/>
    </location>
</feature>
<evidence type="ECO:0000256" key="8">
    <source>
        <dbReference type="ARBA" id="ARBA00031174"/>
    </source>
</evidence>
<evidence type="ECO:0000256" key="5">
    <source>
        <dbReference type="ARBA" id="ARBA00022847"/>
    </source>
</evidence>
<dbReference type="InterPro" id="IPR001898">
    <property type="entry name" value="SLC13A/DASS"/>
</dbReference>
<dbReference type="AlphaFoldDB" id="A0A150KHG9"/>
<proteinExistence type="inferred from homology"/>
<reference evidence="10 11" key="1">
    <citation type="submission" date="2016-01" db="EMBL/GenBank/DDBJ databases">
        <title>Genome Sequences of Twelve Sporeforming Bacillus Species Isolated from Foods.</title>
        <authorList>
            <person name="Berendsen E.M."/>
            <person name="Wells-Bennik M.H."/>
            <person name="Krawcyk A.O."/>
            <person name="De Jong A."/>
            <person name="Holsappel S."/>
            <person name="Eijlander R.T."/>
            <person name="Kuipers O.P."/>
        </authorList>
    </citation>
    <scope>NUCLEOTIDE SEQUENCE [LARGE SCALE GENOMIC DNA]</scope>
    <source>
        <strain evidence="10 11">B4099</strain>
    </source>
</reference>
<protein>
    <recommendedName>
        <fullName evidence="3">Sodium-dependent dicarboxylate transporter SdcS</fullName>
    </recommendedName>
    <alternativeName>
        <fullName evidence="8">Na(+)/dicarboxylate symporter</fullName>
    </alternativeName>
</protein>
<evidence type="ECO:0000256" key="9">
    <source>
        <dbReference type="SAM" id="Phobius"/>
    </source>
</evidence>
<evidence type="ECO:0000256" key="3">
    <source>
        <dbReference type="ARBA" id="ARBA00020150"/>
    </source>
</evidence>
<dbReference type="PANTHER" id="PTHR10283:SF82">
    <property type="entry name" value="SOLUTE CARRIER FAMILY 13 MEMBER 2"/>
    <property type="match status" value="1"/>
</dbReference>
<feature type="transmembrane region" description="Helical" evidence="9">
    <location>
        <begin position="40"/>
        <end position="57"/>
    </location>
</feature>
<organism evidence="10 11">
    <name type="scientific">Heyndrickxia coagulans</name>
    <name type="common">Weizmannia coagulans</name>
    <dbReference type="NCBI Taxonomy" id="1398"/>
    <lineage>
        <taxon>Bacteria</taxon>
        <taxon>Bacillati</taxon>
        <taxon>Bacillota</taxon>
        <taxon>Bacilli</taxon>
        <taxon>Bacillales</taxon>
        <taxon>Bacillaceae</taxon>
        <taxon>Heyndrickxia</taxon>
    </lineage>
</organism>
<evidence type="ECO:0000313" key="11">
    <source>
        <dbReference type="Proteomes" id="UP000075304"/>
    </source>
</evidence>
<evidence type="ECO:0000256" key="1">
    <source>
        <dbReference type="ARBA" id="ARBA00004141"/>
    </source>
</evidence>
<accession>A0A150KHG9</accession>
<dbReference type="GO" id="GO:0005886">
    <property type="term" value="C:plasma membrane"/>
    <property type="evidence" value="ECO:0007669"/>
    <property type="project" value="TreeGrafter"/>
</dbReference>
<dbReference type="PANTHER" id="PTHR10283">
    <property type="entry name" value="SOLUTE CARRIER FAMILY 13 MEMBER"/>
    <property type="match status" value="1"/>
</dbReference>
<gene>
    <name evidence="10" type="ORF">B4099_1756</name>
</gene>
<keyword evidence="5" id="KW-0769">Symport</keyword>
<dbReference type="Proteomes" id="UP000075304">
    <property type="component" value="Unassembled WGS sequence"/>
</dbReference>
<evidence type="ECO:0000256" key="6">
    <source>
        <dbReference type="ARBA" id="ARBA00022989"/>
    </source>
</evidence>
<comment type="similarity">
    <text evidence="2">Belongs to the SLC13A/DASS transporter (TC 2.A.47) family. NADC subfamily.</text>
</comment>
<keyword evidence="6 9" id="KW-1133">Transmembrane helix</keyword>
<feature type="transmembrane region" description="Helical" evidence="9">
    <location>
        <begin position="15"/>
        <end position="34"/>
    </location>
</feature>
<sequence length="253" mass="26781">MNGANQQTKKTKWQWVWIAAAFAALIAITLLPHTKGLPVAGQRALAILAFALILWVTEAVSYQVSAAMIVGLIALLIGLAPSIQDPAQMTGTGNALAMALSGFSSSAVALVAAALFLAAAMQVTNLHKRLALWILSRVGTKTSNLVFGAILVSIVLAFFVPSATARAGAVVPILLGMVAAFGLPNNSKLGALLVRLLPYRQFPFGTSASRRRPPKIWSHSGLFKKNLKQTLHGVPGFYMPLRGQSSCPSFCFS</sequence>
<dbReference type="PATRIC" id="fig|1398.25.peg.2137"/>
<keyword evidence="5" id="KW-0813">Transport</keyword>
<evidence type="ECO:0000256" key="2">
    <source>
        <dbReference type="ARBA" id="ARBA00006772"/>
    </source>
</evidence>
<dbReference type="Pfam" id="PF00939">
    <property type="entry name" value="Na_sulph_symp"/>
    <property type="match status" value="1"/>
</dbReference>
<dbReference type="EMBL" id="LQYI01000033">
    <property type="protein sequence ID" value="KYC71293.1"/>
    <property type="molecule type" value="Genomic_DNA"/>
</dbReference>
<keyword evidence="4 9" id="KW-0812">Transmembrane</keyword>
<comment type="caution">
    <text evidence="10">The sequence shown here is derived from an EMBL/GenBank/DDBJ whole genome shotgun (WGS) entry which is preliminary data.</text>
</comment>
<keyword evidence="7 9" id="KW-0472">Membrane</keyword>